<dbReference type="Proteomes" id="UP000239203">
    <property type="component" value="Unassembled WGS sequence"/>
</dbReference>
<evidence type="ECO:0000256" key="1">
    <source>
        <dbReference type="SAM" id="SignalP"/>
    </source>
</evidence>
<keyword evidence="3" id="KW-1185">Reference proteome</keyword>
<evidence type="ECO:0000313" key="3">
    <source>
        <dbReference type="Proteomes" id="UP000239203"/>
    </source>
</evidence>
<dbReference type="AlphaFoldDB" id="A0A2S6GEX3"/>
<dbReference type="EMBL" id="PTIX01000024">
    <property type="protein sequence ID" value="PPK63785.1"/>
    <property type="molecule type" value="Genomic_DNA"/>
</dbReference>
<keyword evidence="1" id="KW-0732">Signal</keyword>
<evidence type="ECO:0000313" key="2">
    <source>
        <dbReference type="EMBL" id="PPK63785.1"/>
    </source>
</evidence>
<feature type="chain" id="PRO_5015728395" description="Subtilisin inhibitor-like" evidence="1">
    <location>
        <begin position="34"/>
        <end position="130"/>
    </location>
</feature>
<feature type="signal peptide" evidence="1">
    <location>
        <begin position="1"/>
        <end position="33"/>
    </location>
</feature>
<evidence type="ECO:0008006" key="4">
    <source>
        <dbReference type="Google" id="ProtNLM"/>
    </source>
</evidence>
<reference evidence="2 3" key="1">
    <citation type="submission" date="2018-02" db="EMBL/GenBank/DDBJ databases">
        <title>Genomic Encyclopedia of Archaeal and Bacterial Type Strains, Phase II (KMG-II): from individual species to whole genera.</title>
        <authorList>
            <person name="Goeker M."/>
        </authorList>
    </citation>
    <scope>NUCLEOTIDE SEQUENCE [LARGE SCALE GENOMIC DNA]</scope>
    <source>
        <strain evidence="2 3">YU 961-1</strain>
    </source>
</reference>
<name>A0A2S6GEX3_9PSEU</name>
<organism evidence="2 3">
    <name type="scientific">Actinokineospora auranticolor</name>
    <dbReference type="NCBI Taxonomy" id="155976"/>
    <lineage>
        <taxon>Bacteria</taxon>
        <taxon>Bacillati</taxon>
        <taxon>Actinomycetota</taxon>
        <taxon>Actinomycetes</taxon>
        <taxon>Pseudonocardiales</taxon>
        <taxon>Pseudonocardiaceae</taxon>
        <taxon>Actinokineospora</taxon>
    </lineage>
</organism>
<gene>
    <name evidence="2" type="ORF">CLV40_12425</name>
</gene>
<protein>
    <recommendedName>
        <fullName evidence="4">Subtilisin inhibitor-like</fullName>
    </recommendedName>
</protein>
<comment type="caution">
    <text evidence="2">The sequence shown here is derived from an EMBL/GenBank/DDBJ whole genome shotgun (WGS) entry which is preliminary data.</text>
</comment>
<proteinExistence type="predicted"/>
<accession>A0A2S6GEX3</accession>
<sequence length="130" mass="13296">MSAGTRMSTASRIALTATAGIAAALVLATPASATPTTYITTFPTLTQCTAVGDQAVAEHVFTSYTCRNGVAGYDLLGEPSAATFTDVYIATFGTQAACDTAGTNGETSPAAWTSHKCRSGFTGWDLLVTK</sequence>